<dbReference type="PANTHER" id="PTHR46704">
    <property type="entry name" value="CXC DOMAIN-CONTAINING PROTEIN-RELATED"/>
    <property type="match status" value="1"/>
</dbReference>
<protein>
    <recommendedName>
        <fullName evidence="3">NYN domain-containing protein</fullName>
    </recommendedName>
</protein>
<comment type="caution">
    <text evidence="1">The sequence shown here is derived from an EMBL/GenBank/DDBJ whole genome shotgun (WGS) entry which is preliminary data.</text>
</comment>
<dbReference type="Proteomes" id="UP001159363">
    <property type="component" value="Chromosome 6"/>
</dbReference>
<dbReference type="PANTHER" id="PTHR46704:SF1">
    <property type="entry name" value="TELOMERE LENGTH REGULATION PROTEIN TEL2 HOMOLOG"/>
    <property type="match status" value="1"/>
</dbReference>
<evidence type="ECO:0008006" key="3">
    <source>
        <dbReference type="Google" id="ProtNLM"/>
    </source>
</evidence>
<accession>A0ABQ9H4U7</accession>
<gene>
    <name evidence="1" type="ORF">PR048_019837</name>
</gene>
<evidence type="ECO:0000313" key="1">
    <source>
        <dbReference type="EMBL" id="KAJ8879231.1"/>
    </source>
</evidence>
<organism evidence="1 2">
    <name type="scientific">Dryococelus australis</name>
    <dbReference type="NCBI Taxonomy" id="614101"/>
    <lineage>
        <taxon>Eukaryota</taxon>
        <taxon>Metazoa</taxon>
        <taxon>Ecdysozoa</taxon>
        <taxon>Arthropoda</taxon>
        <taxon>Hexapoda</taxon>
        <taxon>Insecta</taxon>
        <taxon>Pterygota</taxon>
        <taxon>Neoptera</taxon>
        <taxon>Polyneoptera</taxon>
        <taxon>Phasmatodea</taxon>
        <taxon>Verophasmatodea</taxon>
        <taxon>Anareolatae</taxon>
        <taxon>Phasmatidae</taxon>
        <taxon>Eurycanthinae</taxon>
        <taxon>Dryococelus</taxon>
    </lineage>
</organism>
<evidence type="ECO:0000313" key="2">
    <source>
        <dbReference type="Proteomes" id="UP001159363"/>
    </source>
</evidence>
<reference evidence="1 2" key="1">
    <citation type="submission" date="2023-02" db="EMBL/GenBank/DDBJ databases">
        <title>LHISI_Scaffold_Assembly.</title>
        <authorList>
            <person name="Stuart O.P."/>
            <person name="Cleave R."/>
            <person name="Magrath M.J.L."/>
            <person name="Mikheyev A.S."/>
        </authorList>
    </citation>
    <scope>NUCLEOTIDE SEQUENCE [LARGE SCALE GENOMIC DNA]</scope>
    <source>
        <strain evidence="1">Daus_M_001</strain>
        <tissue evidence="1">Leg muscle</tissue>
    </source>
</reference>
<name>A0ABQ9H4U7_9NEOP</name>
<keyword evidence="2" id="KW-1185">Reference proteome</keyword>
<dbReference type="EMBL" id="JARBHB010000007">
    <property type="protein sequence ID" value="KAJ8879231.1"/>
    <property type="molecule type" value="Genomic_DNA"/>
</dbReference>
<sequence>MEELESRMPYEEFLKFVKDGYYVIRRNHELWACVSLDMTIEKCLMRLLKVQGGRTHGRGISNSQRAYFVLTFPGFLKVCETMERLTGMKDAETSMSWIKQHSPWTESNCLRSLSSGVIGHEKIYCHNALSVGSAAINTTIGSNFADVKLTIKKNRLLPLAAVNKSIAIRDEVMPLNPQQLFMLIVWAVNNNAGDILHYLMYELTPRPPVLFDDVSIRKTAKSALLDVLNSASAPEILQETSTFIINGGYILRVLVWPRPATFGTVVESYIQYVVRHYSTFTIVVCDGYDDVMSTKGEERNRHSLHKTYPNMSLDSSTIITVSQADFLSYGHNKARLISMLSQEFNHAGLKVHQAVADADTLLVRAALQGATEGREVIVVATDTDILIMLLARAHEGTIVHLFSPEPKIYSVVDIQRQIGAKKICLLFVHVVTGCETTSAVFGNGKKKAWKLLEKPNVQSIAAVFNNPSADKGQIITAGKQFLIQLYTNEDFTSLEELRGRMYAHSLQGRQPPTHLNLRPFRLPAQLASSTASGHICR</sequence>
<proteinExistence type="predicted"/>